<dbReference type="InterPro" id="IPR036909">
    <property type="entry name" value="Cyt_c-like_dom_sf"/>
</dbReference>
<evidence type="ECO:0000256" key="6">
    <source>
        <dbReference type="ARBA" id="ARBA00022737"/>
    </source>
</evidence>
<dbReference type="AlphaFoldDB" id="A0A356LCV8"/>
<dbReference type="Gene3D" id="1.10.760.10">
    <property type="entry name" value="Cytochrome c-like domain"/>
    <property type="match status" value="3"/>
</dbReference>
<dbReference type="GO" id="GO:0005886">
    <property type="term" value="C:plasma membrane"/>
    <property type="evidence" value="ECO:0007669"/>
    <property type="project" value="UniProtKB-SubCell"/>
</dbReference>
<keyword evidence="8 11" id="KW-0472">Membrane</keyword>
<evidence type="ECO:0000313" key="14">
    <source>
        <dbReference type="Proteomes" id="UP000264036"/>
    </source>
</evidence>
<keyword evidence="3 9" id="KW-0349">Heme</keyword>
<dbReference type="InterPro" id="IPR014353">
    <property type="entry name" value="Membr-bd_ADH_cyt_c"/>
</dbReference>
<feature type="binding site" description="axial binding residue" evidence="10">
    <location>
        <position position="63"/>
    </location>
    <ligand>
        <name>heme c</name>
        <dbReference type="ChEBI" id="CHEBI:61717"/>
        <label>1</label>
    </ligand>
    <ligandPart>
        <name>Fe</name>
        <dbReference type="ChEBI" id="CHEBI:18248"/>
    </ligandPart>
</feature>
<evidence type="ECO:0000256" key="8">
    <source>
        <dbReference type="ARBA" id="ARBA00023136"/>
    </source>
</evidence>
<dbReference type="GO" id="GO:0009055">
    <property type="term" value="F:electron transfer activity"/>
    <property type="evidence" value="ECO:0007669"/>
    <property type="project" value="InterPro"/>
</dbReference>
<feature type="domain" description="Cytochrome c" evidence="12">
    <location>
        <begin position="315"/>
        <end position="405"/>
    </location>
</feature>
<dbReference type="GO" id="GO:0020037">
    <property type="term" value="F:heme binding"/>
    <property type="evidence" value="ECO:0007669"/>
    <property type="project" value="InterPro"/>
</dbReference>
<evidence type="ECO:0000256" key="2">
    <source>
        <dbReference type="ARBA" id="ARBA00022475"/>
    </source>
</evidence>
<comment type="cofactor">
    <cofactor evidence="9">
        <name>heme c</name>
        <dbReference type="ChEBI" id="CHEBI:61717"/>
    </cofactor>
    <text evidence="9">Binds 3 heme c groups covalently per subunit.</text>
</comment>
<dbReference type="Proteomes" id="UP000264036">
    <property type="component" value="Unassembled WGS sequence"/>
</dbReference>
<feature type="binding site" description="covalent" evidence="9">
    <location>
        <position position="206"/>
    </location>
    <ligand>
        <name>heme c</name>
        <dbReference type="ChEBI" id="CHEBI:61717"/>
        <label>2</label>
    </ligand>
</feature>
<proteinExistence type="predicted"/>
<dbReference type="InterPro" id="IPR009056">
    <property type="entry name" value="Cyt_c-like_dom"/>
</dbReference>
<dbReference type="EMBL" id="DOEK01000008">
    <property type="protein sequence ID" value="HBP28836.1"/>
    <property type="molecule type" value="Genomic_DNA"/>
</dbReference>
<evidence type="ECO:0000256" key="11">
    <source>
        <dbReference type="SAM" id="Phobius"/>
    </source>
</evidence>
<dbReference type="PANTHER" id="PTHR35008:SF8">
    <property type="entry name" value="ALCOHOL DEHYDROGENASE CYTOCHROME C SUBUNIT"/>
    <property type="match status" value="1"/>
</dbReference>
<keyword evidence="2" id="KW-1003">Cell membrane</keyword>
<evidence type="ECO:0000256" key="3">
    <source>
        <dbReference type="ARBA" id="ARBA00022617"/>
    </source>
</evidence>
<keyword evidence="7 10" id="KW-0408">Iron</keyword>
<name>A0A356LCV8_9BURK</name>
<reference evidence="13 14" key="1">
    <citation type="journal article" date="2018" name="Nat. Biotechnol.">
        <title>A standardized bacterial taxonomy based on genome phylogeny substantially revises the tree of life.</title>
        <authorList>
            <person name="Parks D.H."/>
            <person name="Chuvochina M."/>
            <person name="Waite D.W."/>
            <person name="Rinke C."/>
            <person name="Skarshewski A."/>
            <person name="Chaumeil P.A."/>
            <person name="Hugenholtz P."/>
        </authorList>
    </citation>
    <scope>NUCLEOTIDE SEQUENCE [LARGE SCALE GENOMIC DNA]</scope>
    <source>
        <strain evidence="13">UBA10707</strain>
    </source>
</reference>
<gene>
    <name evidence="13" type="ORF">DD666_05405</name>
</gene>
<feature type="binding site" description="axial binding residue" evidence="10">
    <location>
        <position position="210"/>
    </location>
    <ligand>
        <name>heme c</name>
        <dbReference type="ChEBI" id="CHEBI:61717"/>
        <label>2</label>
    </ligand>
    <ligandPart>
        <name>Fe</name>
        <dbReference type="ChEBI" id="CHEBI:18248"/>
    </ligandPart>
</feature>
<dbReference type="InterPro" id="IPR051459">
    <property type="entry name" value="Cytochrome_c-type_DH"/>
</dbReference>
<comment type="caution">
    <text evidence="13">The sequence shown here is derived from an EMBL/GenBank/DDBJ whole genome shotgun (WGS) entry which is preliminary data.</text>
</comment>
<dbReference type="Pfam" id="PF00034">
    <property type="entry name" value="Cytochrom_C"/>
    <property type="match status" value="3"/>
</dbReference>
<comment type="subcellular location">
    <subcellularLocation>
        <location evidence="1">Cell membrane</location>
    </subcellularLocation>
</comment>
<feature type="domain" description="Cytochrome c" evidence="12">
    <location>
        <begin position="191"/>
        <end position="300"/>
    </location>
</feature>
<dbReference type="PIRSF" id="PIRSF000018">
    <property type="entry name" value="Mb_ADH_cyt_c"/>
    <property type="match status" value="1"/>
</dbReference>
<feature type="binding site" description="covalent" evidence="9">
    <location>
        <position position="59"/>
    </location>
    <ligand>
        <name>heme c</name>
        <dbReference type="ChEBI" id="CHEBI:61717"/>
        <label>1</label>
    </ligand>
</feature>
<evidence type="ECO:0000256" key="9">
    <source>
        <dbReference type="PIRSR" id="PIRSR000018-50"/>
    </source>
</evidence>
<dbReference type="GO" id="GO:0016614">
    <property type="term" value="F:oxidoreductase activity, acting on CH-OH group of donors"/>
    <property type="evidence" value="ECO:0007669"/>
    <property type="project" value="InterPro"/>
</dbReference>
<feature type="binding site" description="covalent" evidence="9">
    <location>
        <position position="331"/>
    </location>
    <ligand>
        <name>heme c</name>
        <dbReference type="ChEBI" id="CHEBI:61717"/>
        <label>3</label>
    </ligand>
</feature>
<evidence type="ECO:0000256" key="1">
    <source>
        <dbReference type="ARBA" id="ARBA00004236"/>
    </source>
</evidence>
<feature type="binding site" description="covalent" evidence="9">
    <location>
        <position position="328"/>
    </location>
    <ligand>
        <name>heme c</name>
        <dbReference type="ChEBI" id="CHEBI:61717"/>
        <label>3</label>
    </ligand>
</feature>
<keyword evidence="5" id="KW-0732">Signal</keyword>
<evidence type="ECO:0000313" key="13">
    <source>
        <dbReference type="EMBL" id="HBP28836.1"/>
    </source>
</evidence>
<feature type="binding site" description="axial binding residue" evidence="10">
    <location>
        <position position="332"/>
    </location>
    <ligand>
        <name>heme c</name>
        <dbReference type="ChEBI" id="CHEBI:61717"/>
        <label>3</label>
    </ligand>
    <ligandPart>
        <name>Fe</name>
        <dbReference type="ChEBI" id="CHEBI:18248"/>
    </ligandPart>
</feature>
<keyword evidence="6" id="KW-0677">Repeat</keyword>
<accession>A0A356LCV8</accession>
<evidence type="ECO:0000256" key="5">
    <source>
        <dbReference type="ARBA" id="ARBA00022729"/>
    </source>
</evidence>
<dbReference type="PROSITE" id="PS51007">
    <property type="entry name" value="CYTC"/>
    <property type="match status" value="3"/>
</dbReference>
<dbReference type="PANTHER" id="PTHR35008">
    <property type="entry name" value="BLL4482 PROTEIN-RELATED"/>
    <property type="match status" value="1"/>
</dbReference>
<dbReference type="SUPFAM" id="SSF46626">
    <property type="entry name" value="Cytochrome c"/>
    <property type="match status" value="3"/>
</dbReference>
<feature type="binding site" description="covalent" evidence="9">
    <location>
        <position position="62"/>
    </location>
    <ligand>
        <name>heme c</name>
        <dbReference type="ChEBI" id="CHEBI:61717"/>
        <label>1</label>
    </ligand>
</feature>
<feature type="binding site" description="covalent" evidence="9">
    <location>
        <position position="209"/>
    </location>
    <ligand>
        <name>heme c</name>
        <dbReference type="ChEBI" id="CHEBI:61717"/>
        <label>2</label>
    </ligand>
</feature>
<sequence length="424" mass="45789">MKWLSRICAAVVVIGLVVAGLMYWLGSRDGPLVASALPKGEASAAVIARGKYLTQIGNCVGCHTAVDTPEFSGGSGLKTEFGTFFAPNITPDAQHGIGNWTADDFWHTLHNGKAPDGSLLYPAFPYQSYSHLSRADTDAIYSYLKTLPASDRQAPAHELQQPFNMRFLLAFWRALYFRPADAVARTEPSDDALVRGRHLVEGVAHCAECHTPRNSLGGMDQSRFLQGGKMTDGIWYAPALTGDTDGGLGVWSAQDIAHLLLTGASVHGAVVGPMSEALRGVQYLNQQDVSDIAVYLKSLPAAGIKIERSGDVNDTLYSMGKKIYGQYCAACHQADGKGVEQAWPALDGNSLVRGRDVTGLLRVIMDGGFTPTTAQTPQPYGMPPFRHFLNDLEIAAAATYIRNTWGNESGGVNQREVNRVRNMD</sequence>
<evidence type="ECO:0000256" key="4">
    <source>
        <dbReference type="ARBA" id="ARBA00022723"/>
    </source>
</evidence>
<dbReference type="GO" id="GO:0005506">
    <property type="term" value="F:iron ion binding"/>
    <property type="evidence" value="ECO:0007669"/>
    <property type="project" value="InterPro"/>
</dbReference>
<evidence type="ECO:0000256" key="10">
    <source>
        <dbReference type="PIRSR" id="PIRSR000018-51"/>
    </source>
</evidence>
<keyword evidence="11" id="KW-0812">Transmembrane</keyword>
<keyword evidence="11" id="KW-1133">Transmembrane helix</keyword>
<feature type="domain" description="Cytochrome c" evidence="12">
    <location>
        <begin position="45"/>
        <end position="148"/>
    </location>
</feature>
<organism evidence="13 14">
    <name type="scientific">Advenella kashmirensis</name>
    <dbReference type="NCBI Taxonomy" id="310575"/>
    <lineage>
        <taxon>Bacteria</taxon>
        <taxon>Pseudomonadati</taxon>
        <taxon>Pseudomonadota</taxon>
        <taxon>Betaproteobacteria</taxon>
        <taxon>Burkholderiales</taxon>
        <taxon>Alcaligenaceae</taxon>
    </lineage>
</organism>
<evidence type="ECO:0000256" key="7">
    <source>
        <dbReference type="ARBA" id="ARBA00023004"/>
    </source>
</evidence>
<keyword evidence="4 10" id="KW-0479">Metal-binding</keyword>
<feature type="transmembrane region" description="Helical" evidence="11">
    <location>
        <begin position="7"/>
        <end position="26"/>
    </location>
</feature>
<protein>
    <submittedName>
        <fullName evidence="13">Alcohol dehydrogenase</fullName>
    </submittedName>
</protein>
<evidence type="ECO:0000259" key="12">
    <source>
        <dbReference type="PROSITE" id="PS51007"/>
    </source>
</evidence>